<accession>A0AAW2VF21</accession>
<dbReference type="Gene3D" id="1.50.40.10">
    <property type="entry name" value="Mitochondrial carrier domain"/>
    <property type="match status" value="1"/>
</dbReference>
<feature type="domain" description="RING-type" evidence="10">
    <location>
        <begin position="200"/>
        <end position="238"/>
    </location>
</feature>
<dbReference type="InterPro" id="IPR018108">
    <property type="entry name" value="MCP_transmembrane"/>
</dbReference>
<evidence type="ECO:0000256" key="2">
    <source>
        <dbReference type="ARBA" id="ARBA00022448"/>
    </source>
</evidence>
<evidence type="ECO:0000256" key="7">
    <source>
        <dbReference type="ARBA" id="ARBA00022833"/>
    </source>
</evidence>
<evidence type="ECO:0000256" key="8">
    <source>
        <dbReference type="ARBA" id="ARBA00023136"/>
    </source>
</evidence>
<keyword evidence="6 9" id="KW-0863">Zinc-finger</keyword>
<keyword evidence="8" id="KW-0472">Membrane</keyword>
<dbReference type="GO" id="GO:0061630">
    <property type="term" value="F:ubiquitin protein ligase activity"/>
    <property type="evidence" value="ECO:0007669"/>
    <property type="project" value="TreeGrafter"/>
</dbReference>
<dbReference type="GO" id="GO:0008270">
    <property type="term" value="F:zinc ion binding"/>
    <property type="evidence" value="ECO:0007669"/>
    <property type="project" value="UniProtKB-KW"/>
</dbReference>
<dbReference type="InterPro" id="IPR001841">
    <property type="entry name" value="Znf_RING"/>
</dbReference>
<dbReference type="EMBL" id="JACGWN010000010">
    <property type="protein sequence ID" value="KAL0426251.1"/>
    <property type="molecule type" value="Genomic_DNA"/>
</dbReference>
<dbReference type="PANTHER" id="PTHR15315">
    <property type="entry name" value="RING FINGER PROTEIN 41, 151"/>
    <property type="match status" value="1"/>
</dbReference>
<keyword evidence="3" id="KW-0812">Transmembrane</keyword>
<evidence type="ECO:0000313" key="11">
    <source>
        <dbReference type="EMBL" id="KAL0426251.1"/>
    </source>
</evidence>
<reference evidence="11" key="1">
    <citation type="submission" date="2020-06" db="EMBL/GenBank/DDBJ databases">
        <authorList>
            <person name="Li T."/>
            <person name="Hu X."/>
            <person name="Zhang T."/>
            <person name="Song X."/>
            <person name="Zhang H."/>
            <person name="Dai N."/>
            <person name="Sheng W."/>
            <person name="Hou X."/>
            <person name="Wei L."/>
        </authorList>
    </citation>
    <scope>NUCLEOTIDE SEQUENCE</scope>
    <source>
        <strain evidence="11">KEN1</strain>
        <tissue evidence="11">Leaf</tissue>
    </source>
</reference>
<evidence type="ECO:0000259" key="10">
    <source>
        <dbReference type="PROSITE" id="PS50089"/>
    </source>
</evidence>
<dbReference type="PANTHER" id="PTHR15315:SF31">
    <property type="entry name" value="E3 UBIQUITIN-PROTEIN LIGASE AIRP2"/>
    <property type="match status" value="1"/>
</dbReference>
<evidence type="ECO:0000256" key="1">
    <source>
        <dbReference type="ARBA" id="ARBA00004141"/>
    </source>
</evidence>
<dbReference type="InterPro" id="IPR002067">
    <property type="entry name" value="MCP"/>
</dbReference>
<reference evidence="11" key="2">
    <citation type="journal article" date="2024" name="Plant">
        <title>Genomic evolution and insights into agronomic trait innovations of Sesamum species.</title>
        <authorList>
            <person name="Miao H."/>
            <person name="Wang L."/>
            <person name="Qu L."/>
            <person name="Liu H."/>
            <person name="Sun Y."/>
            <person name="Le M."/>
            <person name="Wang Q."/>
            <person name="Wei S."/>
            <person name="Zheng Y."/>
            <person name="Lin W."/>
            <person name="Duan Y."/>
            <person name="Cao H."/>
            <person name="Xiong S."/>
            <person name="Wang X."/>
            <person name="Wei L."/>
            <person name="Li C."/>
            <person name="Ma Q."/>
            <person name="Ju M."/>
            <person name="Zhao R."/>
            <person name="Li G."/>
            <person name="Mu C."/>
            <person name="Tian Q."/>
            <person name="Mei H."/>
            <person name="Zhang T."/>
            <person name="Gao T."/>
            <person name="Zhang H."/>
        </authorList>
    </citation>
    <scope>NUCLEOTIDE SEQUENCE</scope>
    <source>
        <strain evidence="11">KEN1</strain>
    </source>
</reference>
<dbReference type="FunFam" id="3.30.40.10:FF:000660">
    <property type="entry name" value="RING/U-box superfamily protein"/>
    <property type="match status" value="1"/>
</dbReference>
<dbReference type="InterPro" id="IPR013083">
    <property type="entry name" value="Znf_RING/FYVE/PHD"/>
</dbReference>
<name>A0AAW2VF21_9LAMI</name>
<keyword evidence="4" id="KW-0479">Metal-binding</keyword>
<proteinExistence type="predicted"/>
<dbReference type="SUPFAM" id="SSF103506">
    <property type="entry name" value="Mitochondrial carrier"/>
    <property type="match status" value="1"/>
</dbReference>
<dbReference type="InterPro" id="IPR023395">
    <property type="entry name" value="MCP_dom_sf"/>
</dbReference>
<keyword evidence="7" id="KW-0862">Zinc</keyword>
<keyword evidence="2" id="KW-0813">Transport</keyword>
<evidence type="ECO:0000256" key="6">
    <source>
        <dbReference type="ARBA" id="ARBA00022771"/>
    </source>
</evidence>
<dbReference type="GO" id="GO:0016020">
    <property type="term" value="C:membrane"/>
    <property type="evidence" value="ECO:0007669"/>
    <property type="project" value="UniProtKB-SubCell"/>
</dbReference>
<dbReference type="GO" id="GO:0016567">
    <property type="term" value="P:protein ubiquitination"/>
    <property type="evidence" value="ECO:0007669"/>
    <property type="project" value="TreeGrafter"/>
</dbReference>
<evidence type="ECO:0000256" key="3">
    <source>
        <dbReference type="ARBA" id="ARBA00022692"/>
    </source>
</evidence>
<dbReference type="Pfam" id="PF00153">
    <property type="entry name" value="Mito_carr"/>
    <property type="match status" value="1"/>
</dbReference>
<evidence type="ECO:0000256" key="4">
    <source>
        <dbReference type="ARBA" id="ARBA00022723"/>
    </source>
</evidence>
<dbReference type="PRINTS" id="PR00926">
    <property type="entry name" value="MITOCARRIER"/>
</dbReference>
<dbReference type="SMART" id="SM00184">
    <property type="entry name" value="RING"/>
    <property type="match status" value="1"/>
</dbReference>
<evidence type="ECO:0000256" key="5">
    <source>
        <dbReference type="ARBA" id="ARBA00022737"/>
    </source>
</evidence>
<gene>
    <name evidence="11" type="ORF">Slati_2799900</name>
</gene>
<dbReference type="PROSITE" id="PS50089">
    <property type="entry name" value="ZF_RING_2"/>
    <property type="match status" value="1"/>
</dbReference>
<dbReference type="SUPFAM" id="SSF57850">
    <property type="entry name" value="RING/U-box"/>
    <property type="match status" value="1"/>
</dbReference>
<protein>
    <submittedName>
        <fullName evidence="11">E3 ubiquitin-protein ligase AIRP2</fullName>
    </submittedName>
</protein>
<dbReference type="GO" id="GO:0055085">
    <property type="term" value="P:transmembrane transport"/>
    <property type="evidence" value="ECO:0007669"/>
    <property type="project" value="InterPro"/>
</dbReference>
<dbReference type="PROSITE" id="PS00518">
    <property type="entry name" value="ZF_RING_1"/>
    <property type="match status" value="1"/>
</dbReference>
<sequence>MSNNTRATLVWREIPGLGPDNFTEPDRCRSKYWCSSRRRSSFACISLAEKKREEKEFSPTTAQLLKHPLAMVALVPKDGALFAAGAIAGAFAKTVIAPLDRVKILMQTHGLRAGQDSAKKGIGFIEVYEDGKTTMSVYERKASLSEFYGVIFPSLLQLHKGITDIEEKKQREICATKYRRRDEMEKGKLSEIEIEREEECGICMEMDTKVVLPSCAHSLCMKCYRNWRGRSQSCPFCRDSLKRVDSGELWIYTSNCDITDLSGIGRENLKRLFMYIDKLPLVVPDPVLVSYVPHFR</sequence>
<dbReference type="Pfam" id="PF13920">
    <property type="entry name" value="zf-C3HC4_3"/>
    <property type="match status" value="1"/>
</dbReference>
<evidence type="ECO:0000256" key="9">
    <source>
        <dbReference type="PROSITE-ProRule" id="PRU00175"/>
    </source>
</evidence>
<comment type="caution">
    <text evidence="11">The sequence shown here is derived from an EMBL/GenBank/DDBJ whole genome shotgun (WGS) entry which is preliminary data.</text>
</comment>
<keyword evidence="5" id="KW-0677">Repeat</keyword>
<organism evidence="11">
    <name type="scientific">Sesamum latifolium</name>
    <dbReference type="NCBI Taxonomy" id="2727402"/>
    <lineage>
        <taxon>Eukaryota</taxon>
        <taxon>Viridiplantae</taxon>
        <taxon>Streptophyta</taxon>
        <taxon>Embryophyta</taxon>
        <taxon>Tracheophyta</taxon>
        <taxon>Spermatophyta</taxon>
        <taxon>Magnoliopsida</taxon>
        <taxon>eudicotyledons</taxon>
        <taxon>Gunneridae</taxon>
        <taxon>Pentapetalae</taxon>
        <taxon>asterids</taxon>
        <taxon>lamiids</taxon>
        <taxon>Lamiales</taxon>
        <taxon>Pedaliaceae</taxon>
        <taxon>Sesamum</taxon>
    </lineage>
</organism>
<dbReference type="AlphaFoldDB" id="A0AAW2VF21"/>
<comment type="subcellular location">
    <subcellularLocation>
        <location evidence="1">Membrane</location>
        <topology evidence="1">Multi-pass membrane protein</topology>
    </subcellularLocation>
</comment>
<dbReference type="Gene3D" id="3.30.40.10">
    <property type="entry name" value="Zinc/RING finger domain, C3HC4 (zinc finger)"/>
    <property type="match status" value="1"/>
</dbReference>
<dbReference type="InterPro" id="IPR017907">
    <property type="entry name" value="Znf_RING_CS"/>
</dbReference>
<dbReference type="GO" id="GO:0005829">
    <property type="term" value="C:cytosol"/>
    <property type="evidence" value="ECO:0007669"/>
    <property type="project" value="TreeGrafter"/>
</dbReference>